<dbReference type="AlphaFoldDB" id="A0A371J133"/>
<comment type="caution">
    <text evidence="7">The sequence shown here is derived from an EMBL/GenBank/DDBJ whole genome shotgun (WGS) entry which is preliminary data.</text>
</comment>
<reference evidence="7 8" key="1">
    <citation type="journal article" date="2017" name="Genome Announc.">
        <title>Draft Genome Sequence of Romboutsia weinsteinii sp. nov. Strain CCRI-19649(T) Isolated from Surface Water.</title>
        <authorList>
            <person name="Maheux A.F."/>
            <person name="Boudreau D.K."/>
            <person name="Berube E."/>
            <person name="Boissinot M."/>
            <person name="Cantin P."/>
            <person name="Raymond F."/>
            <person name="Corbeil J."/>
            <person name="Omar R.F."/>
            <person name="Bergeron M.G."/>
        </authorList>
    </citation>
    <scope>NUCLEOTIDE SEQUENCE [LARGE SCALE GENOMIC DNA]</scope>
    <source>
        <strain evidence="7 8">CCRI-19649</strain>
    </source>
</reference>
<dbReference type="SMART" id="SM00387">
    <property type="entry name" value="HATPase_c"/>
    <property type="match status" value="1"/>
</dbReference>
<dbReference type="PANTHER" id="PTHR43711">
    <property type="entry name" value="TWO-COMPONENT HISTIDINE KINASE"/>
    <property type="match status" value="1"/>
</dbReference>
<dbReference type="InterPro" id="IPR003661">
    <property type="entry name" value="HisK_dim/P_dom"/>
</dbReference>
<dbReference type="InterPro" id="IPR036097">
    <property type="entry name" value="HisK_dim/P_sf"/>
</dbReference>
<dbReference type="CDD" id="cd00082">
    <property type="entry name" value="HisKA"/>
    <property type="match status" value="1"/>
</dbReference>
<evidence type="ECO:0000256" key="1">
    <source>
        <dbReference type="ARBA" id="ARBA00000085"/>
    </source>
</evidence>
<evidence type="ECO:0000313" key="7">
    <source>
        <dbReference type="EMBL" id="RDY26394.1"/>
    </source>
</evidence>
<dbReference type="Gene3D" id="1.10.287.130">
    <property type="match status" value="1"/>
</dbReference>
<dbReference type="CDD" id="cd00075">
    <property type="entry name" value="HATPase"/>
    <property type="match status" value="1"/>
</dbReference>
<dbReference type="EMBL" id="NOJY02000028">
    <property type="protein sequence ID" value="RDY26394.1"/>
    <property type="molecule type" value="Genomic_DNA"/>
</dbReference>
<dbReference type="Pfam" id="PF00512">
    <property type="entry name" value="HisKA"/>
    <property type="match status" value="1"/>
</dbReference>
<evidence type="ECO:0000256" key="5">
    <source>
        <dbReference type="ARBA" id="ARBA00023012"/>
    </source>
</evidence>
<accession>A0A371J133</accession>
<evidence type="ECO:0000256" key="4">
    <source>
        <dbReference type="ARBA" id="ARBA00022777"/>
    </source>
</evidence>
<dbReference type="SUPFAM" id="SSF47384">
    <property type="entry name" value="Homodimeric domain of signal transducing histidine kinase"/>
    <property type="match status" value="1"/>
</dbReference>
<gene>
    <name evidence="7" type="ORF">CHL78_013745</name>
</gene>
<dbReference type="SUPFAM" id="SSF55874">
    <property type="entry name" value="ATPase domain of HSP90 chaperone/DNA topoisomerase II/histidine kinase"/>
    <property type="match status" value="1"/>
</dbReference>
<dbReference type="GO" id="GO:0000155">
    <property type="term" value="F:phosphorelay sensor kinase activity"/>
    <property type="evidence" value="ECO:0007669"/>
    <property type="project" value="InterPro"/>
</dbReference>
<keyword evidence="4 7" id="KW-0418">Kinase</keyword>
<dbReference type="InterPro" id="IPR008358">
    <property type="entry name" value="Sig_transdc_His_kin/Pase_MprB"/>
</dbReference>
<evidence type="ECO:0000259" key="6">
    <source>
        <dbReference type="PROSITE" id="PS50109"/>
    </source>
</evidence>
<organism evidence="7 8">
    <name type="scientific">Romboutsia weinsteinii</name>
    <dbReference type="NCBI Taxonomy" id="2020949"/>
    <lineage>
        <taxon>Bacteria</taxon>
        <taxon>Bacillati</taxon>
        <taxon>Bacillota</taxon>
        <taxon>Clostridia</taxon>
        <taxon>Peptostreptococcales</taxon>
        <taxon>Peptostreptococcaceae</taxon>
        <taxon>Romboutsia</taxon>
    </lineage>
</organism>
<evidence type="ECO:0000256" key="3">
    <source>
        <dbReference type="ARBA" id="ARBA00022679"/>
    </source>
</evidence>
<evidence type="ECO:0000313" key="8">
    <source>
        <dbReference type="Proteomes" id="UP000215694"/>
    </source>
</evidence>
<dbReference type="PANTHER" id="PTHR43711:SF1">
    <property type="entry name" value="HISTIDINE KINASE 1"/>
    <property type="match status" value="1"/>
</dbReference>
<dbReference type="PROSITE" id="PS50109">
    <property type="entry name" value="HIS_KIN"/>
    <property type="match status" value="1"/>
</dbReference>
<dbReference type="SMART" id="SM00388">
    <property type="entry name" value="HisKA"/>
    <property type="match status" value="1"/>
</dbReference>
<keyword evidence="8" id="KW-1185">Reference proteome</keyword>
<comment type="catalytic activity">
    <reaction evidence="1">
        <text>ATP + protein L-histidine = ADP + protein N-phospho-L-histidine.</text>
        <dbReference type="EC" id="2.7.13.3"/>
    </reaction>
</comment>
<sequence length="277" mass="32180">MKKKLRNIGEDIKESRKEYVNIRTDTIDKDIEFVVSQINSIYDENQQIKIKSKTQEEELKRSISNISHDLRTPLTSIVGYLQLIKDESISNEEKLEYIEIIQRRTKNLEDLISNFYDLSRLEANDYKFSLEKVNLKSILSENIVLFYDEFIKQDIDPNIDMEDDIDDIFTDKSAIMRVFSNLINNMLKHGQGNVKISLRNDVNIIVSEFINYAPSLKEDDVDKIFERFYIGDKSRSSNSTGIGLSITKSLVNKLGHEIESSLINGNLIITIRWRKGI</sequence>
<dbReference type="EC" id="2.7.13.3" evidence="2"/>
<protein>
    <recommendedName>
        <fullName evidence="2">histidine kinase</fullName>
        <ecNumber evidence="2">2.7.13.3</ecNumber>
    </recommendedName>
</protein>
<name>A0A371J133_9FIRM</name>
<evidence type="ECO:0000256" key="2">
    <source>
        <dbReference type="ARBA" id="ARBA00012438"/>
    </source>
</evidence>
<keyword evidence="3" id="KW-0808">Transferase</keyword>
<proteinExistence type="predicted"/>
<dbReference type="InterPro" id="IPR036890">
    <property type="entry name" value="HATPase_C_sf"/>
</dbReference>
<dbReference type="InterPro" id="IPR005467">
    <property type="entry name" value="His_kinase_dom"/>
</dbReference>
<dbReference type="RefSeq" id="WP_094368830.1">
    <property type="nucleotide sequence ID" value="NZ_NOJY02000028.1"/>
</dbReference>
<dbReference type="PRINTS" id="PR01780">
    <property type="entry name" value="LANTIREGPROT"/>
</dbReference>
<dbReference type="OrthoDB" id="9792991at2"/>
<keyword evidence="5" id="KW-0902">Two-component regulatory system</keyword>
<dbReference type="Proteomes" id="UP000215694">
    <property type="component" value="Unassembled WGS sequence"/>
</dbReference>
<dbReference type="Pfam" id="PF02518">
    <property type="entry name" value="HATPase_c"/>
    <property type="match status" value="1"/>
</dbReference>
<dbReference type="GO" id="GO:0016020">
    <property type="term" value="C:membrane"/>
    <property type="evidence" value="ECO:0007669"/>
    <property type="project" value="InterPro"/>
</dbReference>
<dbReference type="InterPro" id="IPR050736">
    <property type="entry name" value="Sensor_HK_Regulatory"/>
</dbReference>
<dbReference type="InterPro" id="IPR003594">
    <property type="entry name" value="HATPase_dom"/>
</dbReference>
<dbReference type="Gene3D" id="3.30.565.10">
    <property type="entry name" value="Histidine kinase-like ATPase, C-terminal domain"/>
    <property type="match status" value="1"/>
</dbReference>
<feature type="domain" description="Histidine kinase" evidence="6">
    <location>
        <begin position="65"/>
        <end position="277"/>
    </location>
</feature>